<organism evidence="2 3">
    <name type="scientific">Thiolapillus brandeum</name>
    <dbReference type="NCBI Taxonomy" id="1076588"/>
    <lineage>
        <taxon>Bacteria</taxon>
        <taxon>Pseudomonadati</taxon>
        <taxon>Pseudomonadota</taxon>
        <taxon>Gammaproteobacteria</taxon>
        <taxon>Chromatiales</taxon>
        <taxon>Sedimenticolaceae</taxon>
        <taxon>Thiolapillus</taxon>
    </lineage>
</organism>
<keyword evidence="1" id="KW-0732">Signal</keyword>
<feature type="chain" id="PRO_5031313830" description="DUF3352 domain-containing protein" evidence="1">
    <location>
        <begin position="23"/>
        <end position="575"/>
    </location>
</feature>
<gene>
    <name evidence="2" type="ORF">TBH_C2500</name>
</gene>
<dbReference type="EMBL" id="AP012273">
    <property type="protein sequence ID" value="BAO45408.1"/>
    <property type="molecule type" value="Genomic_DNA"/>
</dbReference>
<sequence length="575" mass="61903">MKLNKGKLSRSLVAGLMIVGLAACSDSDNKQEQKAALEAAQEFSLLELVPADSPYVMVSSRRMPEGLSEKMIKAAAADLDNGNVRKMLAEAMKEDGANEKAQKLLDAILSEFEGKMNAEGFKSMGIPINGRSLVYGLGILPVAWAEIEDSAKVEALFSRIEEKSGTKAEKLTSGDMSYRRFALDDFVVVLGMNKKWLVLAMLPAKSEKELLPLAFGQAHPEKSLKDTGSYRTFVEKRHFLGYGDGYIDLVRLAEMSLGESEGINAQVLQAIGTSPKDMSPACRSFVKTTVQSVPLISFGFTEATNNKYTIKGTVETSPGVAAWLKKMAAPVPGIGMDSNAMFSFGMGLDLPQVRDGVKAMMRSFIENGKDCEIVDKDALTQTMQGMDMMLNPMFAGIKGFDIAVNNLEIDPQSMSPKAVDAQLLVASVDPKGMFGMLGMLNPQFAQIDVPVDGSPVKLPVETMAPMAPPTFAAIKGEVLALKVGDKAPAGIDKLLAAPVAEIPPMMALSYNPDKLFKAVAPGLKNMMQSMQGDDAEELKSAYQSLETAAAVYKYGEFRILGTDAGMTFESTAELK</sequence>
<dbReference type="RefSeq" id="WP_041069009.1">
    <property type="nucleotide sequence ID" value="NZ_AP012273.1"/>
</dbReference>
<dbReference type="AlphaFoldDB" id="A0A7U6GKS7"/>
<accession>A0A7U6GKS7</accession>
<reference evidence="2 3" key="1">
    <citation type="journal article" date="2014" name="PLoS ONE">
        <title>Physiological and genomic features of a novel sulfur-oxidizing gammaproteobacterium belonging to a previously uncultivated symbiotic lineage isolated from a hydrothermal vent.</title>
        <authorList>
            <person name="Nunoura T."/>
            <person name="Takaki Y."/>
            <person name="Kazama H."/>
            <person name="Kakuta J."/>
            <person name="Shimamura S."/>
            <person name="Makita H."/>
            <person name="Hirai M."/>
            <person name="Miyazaki M."/>
            <person name="Takai K."/>
        </authorList>
    </citation>
    <scope>NUCLEOTIDE SEQUENCE [LARGE SCALE GENOMIC DNA]</scope>
    <source>
        <strain evidence="2 3">Hiromi1</strain>
    </source>
</reference>
<feature type="signal peptide" evidence="1">
    <location>
        <begin position="1"/>
        <end position="22"/>
    </location>
</feature>
<evidence type="ECO:0008006" key="4">
    <source>
        <dbReference type="Google" id="ProtNLM"/>
    </source>
</evidence>
<evidence type="ECO:0000313" key="3">
    <source>
        <dbReference type="Proteomes" id="UP000031631"/>
    </source>
</evidence>
<name>A0A7U6GKS7_9GAMM</name>
<dbReference type="PROSITE" id="PS51257">
    <property type="entry name" value="PROKAR_LIPOPROTEIN"/>
    <property type="match status" value="1"/>
</dbReference>
<dbReference type="OrthoDB" id="5750169at2"/>
<dbReference type="Proteomes" id="UP000031631">
    <property type="component" value="Chromosome"/>
</dbReference>
<dbReference type="KEGG" id="tbn:TBH_C2500"/>
<proteinExistence type="predicted"/>
<evidence type="ECO:0000313" key="2">
    <source>
        <dbReference type="EMBL" id="BAO45408.1"/>
    </source>
</evidence>
<protein>
    <recommendedName>
        <fullName evidence="4">DUF3352 domain-containing protein</fullName>
    </recommendedName>
</protein>
<keyword evidence="3" id="KW-1185">Reference proteome</keyword>
<evidence type="ECO:0000256" key="1">
    <source>
        <dbReference type="SAM" id="SignalP"/>
    </source>
</evidence>